<reference evidence="1" key="1">
    <citation type="journal article" date="2013" name="Environ. Microbiol.">
        <title>Microbiota from the distal guts of lean and obese adolescents exhibit partial functional redundancy besides clear differences in community structure.</title>
        <authorList>
            <person name="Ferrer M."/>
            <person name="Ruiz A."/>
            <person name="Lanza F."/>
            <person name="Haange S.B."/>
            <person name="Oberbach A."/>
            <person name="Till H."/>
            <person name="Bargiela R."/>
            <person name="Campoy C."/>
            <person name="Segura M.T."/>
            <person name="Richter M."/>
            <person name="von Bergen M."/>
            <person name="Seifert J."/>
            <person name="Suarez A."/>
        </authorList>
    </citation>
    <scope>NUCLEOTIDE SEQUENCE</scope>
</reference>
<organism evidence="1">
    <name type="scientific">human gut metagenome</name>
    <dbReference type="NCBI Taxonomy" id="408170"/>
    <lineage>
        <taxon>unclassified sequences</taxon>
        <taxon>metagenomes</taxon>
        <taxon>organismal metagenomes</taxon>
    </lineage>
</organism>
<dbReference type="AlphaFoldDB" id="K1SKW1"/>
<comment type="caution">
    <text evidence="1">The sequence shown here is derived from an EMBL/GenBank/DDBJ whole genome shotgun (WGS) entry which is preliminary data.</text>
</comment>
<evidence type="ECO:0000313" key="1">
    <source>
        <dbReference type="EMBL" id="EKC47986.1"/>
    </source>
</evidence>
<sequence>MDTENNQHNRIFKPEIGRGCAFCDCGQEVEAKPCDGCFKLHETSWLEEYPQNIPTDIVEVRFKNTRRSFYQNVNNLDLKRGDIVAVEASPGHDIGIVSLTGT</sequence>
<name>K1SKW1_9ZZZZ</name>
<feature type="non-terminal residue" evidence="1">
    <location>
        <position position="102"/>
    </location>
</feature>
<dbReference type="EMBL" id="AJWY01013126">
    <property type="protein sequence ID" value="EKC47986.1"/>
    <property type="molecule type" value="Genomic_DNA"/>
</dbReference>
<protein>
    <submittedName>
        <fullName evidence="1">Uncharacterized protein</fullName>
    </submittedName>
</protein>
<proteinExistence type="predicted"/>
<gene>
    <name evidence="1" type="ORF">LEA_19100</name>
</gene>
<accession>K1SKW1</accession>